<dbReference type="InterPro" id="IPR036885">
    <property type="entry name" value="SWIB_MDM2_dom_sf"/>
</dbReference>
<dbReference type="AlphaFoldDB" id="A0A1Y5IIW2"/>
<dbReference type="Pfam" id="PF02201">
    <property type="entry name" value="SWIB"/>
    <property type="match status" value="1"/>
</dbReference>
<evidence type="ECO:0000313" key="3">
    <source>
        <dbReference type="EMBL" id="OUS49499.1"/>
    </source>
</evidence>
<reference evidence="3" key="1">
    <citation type="submission" date="2017-04" db="EMBL/GenBank/DDBJ databases">
        <title>Population genomics of picophytoplankton unveils novel chromosome hypervariability.</title>
        <authorList>
            <consortium name="DOE Joint Genome Institute"/>
            <person name="Blanc-Mathieu R."/>
            <person name="Krasovec M."/>
            <person name="Hebrard M."/>
            <person name="Yau S."/>
            <person name="Desgranges E."/>
            <person name="Martin J."/>
            <person name="Schackwitz W."/>
            <person name="Kuo A."/>
            <person name="Salin G."/>
            <person name="Donnadieu C."/>
            <person name="Desdevises Y."/>
            <person name="Sanchez-Ferandin S."/>
            <person name="Moreau H."/>
            <person name="Rivals E."/>
            <person name="Grigoriev I.V."/>
            <person name="Grimsley N."/>
            <person name="Eyre-Walker A."/>
            <person name="Piganeau G."/>
        </authorList>
    </citation>
    <scope>NUCLEOTIDE SEQUENCE [LARGE SCALE GENOMIC DNA]</scope>
    <source>
        <strain evidence="3">RCC 1115</strain>
    </source>
</reference>
<feature type="region of interest" description="Disordered" evidence="1">
    <location>
        <begin position="15"/>
        <end position="43"/>
    </location>
</feature>
<dbReference type="EMBL" id="KZ155771">
    <property type="protein sequence ID" value="OUS49499.1"/>
    <property type="molecule type" value="Genomic_DNA"/>
</dbReference>
<dbReference type="InterPro" id="IPR003121">
    <property type="entry name" value="SWIB_MDM2_domain"/>
</dbReference>
<evidence type="ECO:0000259" key="2">
    <source>
        <dbReference type="Pfam" id="PF02201"/>
    </source>
</evidence>
<gene>
    <name evidence="3" type="ORF">BE221DRAFT_65754</name>
</gene>
<evidence type="ECO:0000256" key="1">
    <source>
        <dbReference type="SAM" id="MobiDB-lite"/>
    </source>
</evidence>
<dbReference type="eggNOG" id="KOG2570">
    <property type="taxonomic scope" value="Eukaryota"/>
</dbReference>
<dbReference type="Gene3D" id="1.10.245.10">
    <property type="entry name" value="SWIB/MDM2 domain"/>
    <property type="match status" value="1"/>
</dbReference>
<accession>A0A1Y5IIW2</accession>
<feature type="non-terminal residue" evidence="3">
    <location>
        <position position="1"/>
    </location>
</feature>
<organism evidence="3">
    <name type="scientific">Ostreococcus tauri</name>
    <name type="common">Marine green alga</name>
    <dbReference type="NCBI Taxonomy" id="70448"/>
    <lineage>
        <taxon>Eukaryota</taxon>
        <taxon>Viridiplantae</taxon>
        <taxon>Chlorophyta</taxon>
        <taxon>Mamiellophyceae</taxon>
        <taxon>Mamiellales</taxon>
        <taxon>Bathycoccaceae</taxon>
        <taxon>Ostreococcus</taxon>
    </lineage>
</organism>
<sequence>HRPHASFARAIARTHARTGETSTRRRVAGCGTREANPKNRDARPHVVARAIGSGVARTTWTRARDGSGRERMLGSARARTRCDRWSESWTRRSRRGERGREGRVGFVLRACGWPADGEAAEPWSSSDGDGRFAQYVKTITITLDGERRPRTWTSDGRPGKDRFDGFEVRGRAESGTREATIRIEFHGDGERYKVARELAELLATPYATRKRVISEIWTYFSVNDLVSDDDASEVVVDQPMREVLVGAGMTVPTDGKVKVVSVCEFVCTNMLSAVEPLEIRYKIDVSGPSPSKPECYDVEVEMMAPAYISTESDPEKSIEQCEAHIRRAYPYIEAHLQRRNFLLRFAESPFDFINSCVRDQALGMYETKAEDLSYVKARDAPERPAPRCSERYHEPWVDEAVMRLL</sequence>
<proteinExistence type="predicted"/>
<feature type="domain" description="DM2" evidence="2">
    <location>
        <begin position="190"/>
        <end position="246"/>
    </location>
</feature>
<protein>
    <recommendedName>
        <fullName evidence="2">DM2 domain-containing protein</fullName>
    </recommendedName>
</protein>
<dbReference type="SUPFAM" id="SSF47592">
    <property type="entry name" value="SWIB/MDM2 domain"/>
    <property type="match status" value="1"/>
</dbReference>
<dbReference type="Proteomes" id="UP000195557">
    <property type="component" value="Unassembled WGS sequence"/>
</dbReference>
<name>A0A1Y5IIW2_OSTTA</name>